<feature type="non-terminal residue" evidence="2">
    <location>
        <position position="155"/>
    </location>
</feature>
<evidence type="ECO:0000256" key="1">
    <source>
        <dbReference type="SAM" id="Phobius"/>
    </source>
</evidence>
<feature type="transmembrane region" description="Helical" evidence="1">
    <location>
        <begin position="68"/>
        <end position="90"/>
    </location>
</feature>
<organism evidence="2">
    <name type="scientific">marine sediment metagenome</name>
    <dbReference type="NCBI Taxonomy" id="412755"/>
    <lineage>
        <taxon>unclassified sequences</taxon>
        <taxon>metagenomes</taxon>
        <taxon>ecological metagenomes</taxon>
    </lineage>
</organism>
<feature type="transmembrane region" description="Helical" evidence="1">
    <location>
        <begin position="102"/>
        <end position="126"/>
    </location>
</feature>
<protein>
    <recommendedName>
        <fullName evidence="3">Glycosyltransferase RgtA/B/C/D-like domain-containing protein</fullName>
    </recommendedName>
</protein>
<dbReference type="AlphaFoldDB" id="X0ZXK4"/>
<gene>
    <name evidence="2" type="ORF">S01H1_77795</name>
</gene>
<sequence length="155" mass="16817">MKAVNRLGYWGVGAFAVVAWLATFLWLREAPLFVPHQGIHSILAADSLSNGRGFEVVPGLPYAKFGPLYPILLALLARAGLGVTGAVYLLNCATFAASFFGLYLLCRILSLRAAWGAVAFFALWAPNYYLLRAARPDALMICMSLFALAGMVHYS</sequence>
<accession>X0ZXK4</accession>
<dbReference type="EMBL" id="BARS01052313">
    <property type="protein sequence ID" value="GAG52781.1"/>
    <property type="molecule type" value="Genomic_DNA"/>
</dbReference>
<evidence type="ECO:0008006" key="3">
    <source>
        <dbReference type="Google" id="ProtNLM"/>
    </source>
</evidence>
<keyword evidence="1" id="KW-0472">Membrane</keyword>
<evidence type="ECO:0000313" key="2">
    <source>
        <dbReference type="EMBL" id="GAG52781.1"/>
    </source>
</evidence>
<proteinExistence type="predicted"/>
<keyword evidence="1" id="KW-0812">Transmembrane</keyword>
<reference evidence="2" key="1">
    <citation type="journal article" date="2014" name="Front. Microbiol.">
        <title>High frequency of phylogenetically diverse reductive dehalogenase-homologous genes in deep subseafloor sedimentary metagenomes.</title>
        <authorList>
            <person name="Kawai M."/>
            <person name="Futagami T."/>
            <person name="Toyoda A."/>
            <person name="Takaki Y."/>
            <person name="Nishi S."/>
            <person name="Hori S."/>
            <person name="Arai W."/>
            <person name="Tsubouchi T."/>
            <person name="Morono Y."/>
            <person name="Uchiyama I."/>
            <person name="Ito T."/>
            <person name="Fujiyama A."/>
            <person name="Inagaki F."/>
            <person name="Takami H."/>
        </authorList>
    </citation>
    <scope>NUCLEOTIDE SEQUENCE</scope>
    <source>
        <strain evidence="2">Expedition CK06-06</strain>
    </source>
</reference>
<comment type="caution">
    <text evidence="2">The sequence shown here is derived from an EMBL/GenBank/DDBJ whole genome shotgun (WGS) entry which is preliminary data.</text>
</comment>
<name>X0ZXK4_9ZZZZ</name>
<feature type="transmembrane region" description="Helical" evidence="1">
    <location>
        <begin position="7"/>
        <end position="27"/>
    </location>
</feature>
<keyword evidence="1" id="KW-1133">Transmembrane helix</keyword>